<evidence type="ECO:0000256" key="6">
    <source>
        <dbReference type="ARBA" id="ARBA00023065"/>
    </source>
</evidence>
<keyword evidence="4 12" id="KW-0812">Transmembrane</keyword>
<evidence type="ECO:0000256" key="5">
    <source>
        <dbReference type="ARBA" id="ARBA00022989"/>
    </source>
</evidence>
<proteinExistence type="predicted"/>
<dbReference type="Gene3D" id="3.40.190.10">
    <property type="entry name" value="Periplasmic binding protein-like II"/>
    <property type="match status" value="1"/>
</dbReference>
<evidence type="ECO:0000256" key="11">
    <source>
        <dbReference type="ARBA" id="ARBA00023303"/>
    </source>
</evidence>
<evidence type="ECO:0000313" key="14">
    <source>
        <dbReference type="Proteomes" id="UP000887566"/>
    </source>
</evidence>
<evidence type="ECO:0000256" key="2">
    <source>
        <dbReference type="ARBA" id="ARBA00022448"/>
    </source>
</evidence>
<dbReference type="InterPro" id="IPR052192">
    <property type="entry name" value="Insect_Ionotropic_Sensory_Rcpt"/>
</dbReference>
<keyword evidence="2" id="KW-0813">Transport</keyword>
<accession>A0A914WRY8</accession>
<keyword evidence="11" id="KW-0407">Ion channel</keyword>
<dbReference type="SUPFAM" id="SSF53850">
    <property type="entry name" value="Periplasmic binding protein-like II"/>
    <property type="match status" value="1"/>
</dbReference>
<feature type="domain" description="Ionotropic glutamate receptor L-glutamate and glycine-binding" evidence="13">
    <location>
        <begin position="20"/>
        <end position="79"/>
    </location>
</feature>
<feature type="transmembrane region" description="Helical" evidence="12">
    <location>
        <begin position="368"/>
        <end position="386"/>
    </location>
</feature>
<dbReference type="InterPro" id="IPR019594">
    <property type="entry name" value="Glu/Gly-bd"/>
</dbReference>
<evidence type="ECO:0000256" key="4">
    <source>
        <dbReference type="ARBA" id="ARBA00022692"/>
    </source>
</evidence>
<evidence type="ECO:0000256" key="12">
    <source>
        <dbReference type="SAM" id="Phobius"/>
    </source>
</evidence>
<evidence type="ECO:0000313" key="15">
    <source>
        <dbReference type="WBParaSite" id="PSAMB.scaffold467size70330.g6249.t1"/>
    </source>
</evidence>
<comment type="subcellular location">
    <subcellularLocation>
        <location evidence="1">Cell membrane</location>
        <topology evidence="1">Multi-pass membrane protein</topology>
    </subcellularLocation>
</comment>
<keyword evidence="14" id="KW-1185">Reference proteome</keyword>
<dbReference type="PANTHER" id="PTHR42643">
    <property type="entry name" value="IONOTROPIC RECEPTOR 20A-RELATED"/>
    <property type="match status" value="1"/>
</dbReference>
<dbReference type="Proteomes" id="UP000887566">
    <property type="component" value="Unplaced"/>
</dbReference>
<dbReference type="GO" id="GO:0015276">
    <property type="term" value="F:ligand-gated monoatomic ion channel activity"/>
    <property type="evidence" value="ECO:0007669"/>
    <property type="project" value="InterPro"/>
</dbReference>
<evidence type="ECO:0000256" key="3">
    <source>
        <dbReference type="ARBA" id="ARBA00022475"/>
    </source>
</evidence>
<dbReference type="WBParaSite" id="PSAMB.scaffold467size70330.g6249.t1">
    <property type="protein sequence ID" value="PSAMB.scaffold467size70330.g6249.t1"/>
    <property type="gene ID" value="PSAMB.scaffold467size70330.g6249"/>
</dbReference>
<evidence type="ECO:0000256" key="9">
    <source>
        <dbReference type="ARBA" id="ARBA00023180"/>
    </source>
</evidence>
<name>A0A914WRY8_9BILA</name>
<dbReference type="PANTHER" id="PTHR42643:SF30">
    <property type="entry name" value="IONOTROPIC RECEPTOR 40A-RELATED"/>
    <property type="match status" value="1"/>
</dbReference>
<dbReference type="Pfam" id="PF10613">
    <property type="entry name" value="Lig_chan-Glu_bd"/>
    <property type="match status" value="1"/>
</dbReference>
<evidence type="ECO:0000259" key="13">
    <source>
        <dbReference type="SMART" id="SM00918"/>
    </source>
</evidence>
<evidence type="ECO:0000256" key="8">
    <source>
        <dbReference type="ARBA" id="ARBA00023170"/>
    </source>
</evidence>
<keyword evidence="7 12" id="KW-0472">Membrane</keyword>
<organism evidence="14 15">
    <name type="scientific">Plectus sambesii</name>
    <dbReference type="NCBI Taxonomy" id="2011161"/>
    <lineage>
        <taxon>Eukaryota</taxon>
        <taxon>Metazoa</taxon>
        <taxon>Ecdysozoa</taxon>
        <taxon>Nematoda</taxon>
        <taxon>Chromadorea</taxon>
        <taxon>Plectida</taxon>
        <taxon>Plectina</taxon>
        <taxon>Plectoidea</taxon>
        <taxon>Plectidae</taxon>
        <taxon>Plectus</taxon>
    </lineage>
</organism>
<keyword evidence="5 12" id="KW-1133">Transmembrane helix</keyword>
<keyword evidence="6" id="KW-0406">Ion transport</keyword>
<dbReference type="SMART" id="SM00918">
    <property type="entry name" value="Lig_chan-Glu_bd"/>
    <property type="match status" value="1"/>
</dbReference>
<dbReference type="GO" id="GO:0005886">
    <property type="term" value="C:plasma membrane"/>
    <property type="evidence" value="ECO:0007669"/>
    <property type="project" value="UniProtKB-SubCell"/>
</dbReference>
<keyword evidence="9" id="KW-0325">Glycoprotein</keyword>
<dbReference type="AlphaFoldDB" id="A0A914WRY8"/>
<keyword evidence="8" id="KW-0675">Receptor</keyword>
<reference evidence="15" key="1">
    <citation type="submission" date="2022-11" db="UniProtKB">
        <authorList>
            <consortium name="WormBaseParasite"/>
        </authorList>
    </citation>
    <scope>IDENTIFICATION</scope>
</reference>
<protein>
    <submittedName>
        <fullName evidence="15">Ionotropic glutamate receptor L-glutamate and glycine-binding domain-containing protein</fullName>
    </submittedName>
</protein>
<keyword evidence="10" id="KW-1071">Ligand-gated ion channel</keyword>
<keyword evidence="3" id="KW-1003">Cell membrane</keyword>
<sequence length="402" mass="45105">MAARPVVRLGYVRTTYPVLNQCALKTNWTNICKLPGIAVEMWLVLSEQLNFDVEFVQVPEGYGTFVDGVWTGMIGALANGSIDATVGFISFSSERYDVIQYSVPLTQWDNGFVIQRSIEPELQLQPHGYNRSILLLIAAFLAVVSLFEWHRLSTVSDAVWSALSALCFQLPSNSCVLRNPLMILGWLGVVVGYFAGFRSQAITSGFVSAPFQTMSEAQRKFGSGTLTLLISHISINADLVYPTPKSAQLHPPLVVSDELATQLLCTRRNLIYFGDTGVLGSIWQEPSPCHIQRIPVSDRAFGMGSLYLAIGFRKKFPLYQAANDILMRIFPIDQIEGYWANKYNRQFPLHGFTNDRCFLPISLSALMHAYYLLLAGFCLASLVSYCERQLYIFQMNRRLSRC</sequence>
<evidence type="ECO:0000256" key="7">
    <source>
        <dbReference type="ARBA" id="ARBA00023136"/>
    </source>
</evidence>
<evidence type="ECO:0000256" key="1">
    <source>
        <dbReference type="ARBA" id="ARBA00004651"/>
    </source>
</evidence>
<evidence type="ECO:0000256" key="10">
    <source>
        <dbReference type="ARBA" id="ARBA00023286"/>
    </source>
</evidence>